<dbReference type="InterPro" id="IPR002303">
    <property type="entry name" value="Valyl-tRNA_ligase"/>
</dbReference>
<keyword evidence="6" id="KW-0648">Protein biosynthesis</keyword>
<gene>
    <name evidence="11" type="ORF">F8388_004026</name>
</gene>
<evidence type="ECO:0000256" key="7">
    <source>
        <dbReference type="ARBA" id="ARBA00023146"/>
    </source>
</evidence>
<proteinExistence type="inferred from homology"/>
<dbReference type="InterPro" id="IPR010978">
    <property type="entry name" value="tRNA-bd_arm"/>
</dbReference>
<accession>A0A7J6GRM6</accession>
<evidence type="ECO:0000256" key="9">
    <source>
        <dbReference type="SAM" id="Coils"/>
    </source>
</evidence>
<keyword evidence="9" id="KW-0175">Coiled coil</keyword>
<evidence type="ECO:0000313" key="12">
    <source>
        <dbReference type="Proteomes" id="UP000525078"/>
    </source>
</evidence>
<evidence type="ECO:0000256" key="5">
    <source>
        <dbReference type="ARBA" id="ARBA00022840"/>
    </source>
</evidence>
<name>A0A7J6GRM6_CANSA</name>
<evidence type="ECO:0000256" key="2">
    <source>
        <dbReference type="ARBA" id="ARBA00013169"/>
    </source>
</evidence>
<dbReference type="PANTHER" id="PTHR11946">
    <property type="entry name" value="VALYL-TRNA SYNTHETASES"/>
    <property type="match status" value="1"/>
</dbReference>
<evidence type="ECO:0000256" key="3">
    <source>
        <dbReference type="ARBA" id="ARBA00022598"/>
    </source>
</evidence>
<evidence type="ECO:0000313" key="11">
    <source>
        <dbReference type="EMBL" id="KAF4384719.1"/>
    </source>
</evidence>
<evidence type="ECO:0000256" key="8">
    <source>
        <dbReference type="ARBA" id="ARBA00029936"/>
    </source>
</evidence>
<evidence type="ECO:0000256" key="1">
    <source>
        <dbReference type="ARBA" id="ARBA00005594"/>
    </source>
</evidence>
<organism evidence="11 12">
    <name type="scientific">Cannabis sativa</name>
    <name type="common">Hemp</name>
    <name type="synonym">Marijuana</name>
    <dbReference type="NCBI Taxonomy" id="3483"/>
    <lineage>
        <taxon>Eukaryota</taxon>
        <taxon>Viridiplantae</taxon>
        <taxon>Streptophyta</taxon>
        <taxon>Embryophyta</taxon>
        <taxon>Tracheophyta</taxon>
        <taxon>Spermatophyta</taxon>
        <taxon>Magnoliopsida</taxon>
        <taxon>eudicotyledons</taxon>
        <taxon>Gunneridae</taxon>
        <taxon>Pentapetalae</taxon>
        <taxon>rosids</taxon>
        <taxon>fabids</taxon>
        <taxon>Rosales</taxon>
        <taxon>Cannabaceae</taxon>
        <taxon>Cannabis</taxon>
    </lineage>
</organism>
<comment type="similarity">
    <text evidence="1">Belongs to the class-I aminoacyl-tRNA synthetase family.</text>
</comment>
<keyword evidence="3" id="KW-0436">Ligase</keyword>
<comment type="caution">
    <text evidence="11">The sequence shown here is derived from an EMBL/GenBank/DDBJ whole genome shotgun (WGS) entry which is preliminary data.</text>
</comment>
<feature type="coiled-coil region" evidence="9">
    <location>
        <begin position="65"/>
        <end position="92"/>
    </location>
</feature>
<dbReference type="Proteomes" id="UP000525078">
    <property type="component" value="Unassembled WGS sequence"/>
</dbReference>
<evidence type="ECO:0000256" key="6">
    <source>
        <dbReference type="ARBA" id="ARBA00022917"/>
    </source>
</evidence>
<keyword evidence="7" id="KW-0030">Aminoacyl-tRNA synthetase</keyword>
<dbReference type="AlphaFoldDB" id="A0A7J6GRM6"/>
<dbReference type="Gene3D" id="1.10.287.380">
    <property type="entry name" value="Valyl-tRNA synthetase, C-terminal domain"/>
    <property type="match status" value="1"/>
</dbReference>
<dbReference type="GO" id="GO:0004832">
    <property type="term" value="F:valine-tRNA ligase activity"/>
    <property type="evidence" value="ECO:0007669"/>
    <property type="project" value="UniProtKB-EC"/>
</dbReference>
<dbReference type="Pfam" id="PF10458">
    <property type="entry name" value="Val_tRNA-synt_C"/>
    <property type="match status" value="1"/>
</dbReference>
<dbReference type="GO" id="GO:0005524">
    <property type="term" value="F:ATP binding"/>
    <property type="evidence" value="ECO:0007669"/>
    <property type="project" value="UniProtKB-KW"/>
</dbReference>
<evidence type="ECO:0000259" key="10">
    <source>
        <dbReference type="Pfam" id="PF10458"/>
    </source>
</evidence>
<feature type="domain" description="Valyl-tRNA synthetase tRNA-binding arm" evidence="10">
    <location>
        <begin position="69"/>
        <end position="123"/>
    </location>
</feature>
<dbReference type="InterPro" id="IPR037118">
    <property type="entry name" value="Val-tRNA_synth_C_sf"/>
</dbReference>
<evidence type="ECO:0000256" key="4">
    <source>
        <dbReference type="ARBA" id="ARBA00022741"/>
    </source>
</evidence>
<keyword evidence="4" id="KW-0547">Nucleotide-binding</keyword>
<dbReference type="PANTHER" id="PTHR11946:SF109">
    <property type="entry name" value="VALINE--TRNA LIGASE"/>
    <property type="match status" value="1"/>
</dbReference>
<dbReference type="GO" id="GO:0006438">
    <property type="term" value="P:valyl-tRNA aminoacylation"/>
    <property type="evidence" value="ECO:0007669"/>
    <property type="project" value="InterPro"/>
</dbReference>
<dbReference type="EMBL" id="JAATIP010000047">
    <property type="protein sequence ID" value="KAF4384719.1"/>
    <property type="molecule type" value="Genomic_DNA"/>
</dbReference>
<protein>
    <recommendedName>
        <fullName evidence="2">valine--tRNA ligase</fullName>
        <ecNumber evidence="2">6.1.1.9</ecNumber>
    </recommendedName>
    <alternativeName>
        <fullName evidence="8">Valyl-tRNA synthetase</fullName>
    </alternativeName>
</protein>
<keyword evidence="5" id="KW-0067">ATP-binding</keyword>
<dbReference type="EC" id="6.1.1.9" evidence="2"/>
<dbReference type="InterPro" id="IPR019499">
    <property type="entry name" value="Val-tRNA_synth_tRNA-bd"/>
</dbReference>
<dbReference type="GO" id="GO:0005829">
    <property type="term" value="C:cytosol"/>
    <property type="evidence" value="ECO:0007669"/>
    <property type="project" value="TreeGrafter"/>
</dbReference>
<reference evidence="11 12" key="1">
    <citation type="journal article" date="2020" name="bioRxiv">
        <title>Sequence and annotation of 42 cannabis genomes reveals extensive copy number variation in cannabinoid synthesis and pathogen resistance genes.</title>
        <authorList>
            <person name="Mckernan K.J."/>
            <person name="Helbert Y."/>
            <person name="Kane L.T."/>
            <person name="Ebling H."/>
            <person name="Zhang L."/>
            <person name="Liu B."/>
            <person name="Eaton Z."/>
            <person name="Mclaughlin S."/>
            <person name="Kingan S."/>
            <person name="Baybayan P."/>
            <person name="Concepcion G."/>
            <person name="Jordan M."/>
            <person name="Riva A."/>
            <person name="Barbazuk W."/>
            <person name="Harkins T."/>
        </authorList>
    </citation>
    <scope>NUCLEOTIDE SEQUENCE [LARGE SCALE GENOMIC DNA]</scope>
    <source>
        <strain evidence="12">cv. Jamaican Lion 4</strain>
        <tissue evidence="11">Leaf</tissue>
    </source>
</reference>
<sequence length="134" mass="15199">MERMEVCGLMAHEAFRRFSMRTNLLNEKCVVMCPQVFSETDAAPAGCVVSVVNENISVYLDLRGSLSAEAEREKLVKKMEEVQKQKEKLWKKMNASGYKDKVPAKIQEDNEAKLKSLEQEFSALALASEHIKET</sequence>
<dbReference type="SUPFAM" id="SSF46589">
    <property type="entry name" value="tRNA-binding arm"/>
    <property type="match status" value="1"/>
</dbReference>